<protein>
    <recommendedName>
        <fullName evidence="3">Sporulation related protein</fullName>
    </recommendedName>
</protein>
<proteinExistence type="predicted"/>
<keyword evidence="2" id="KW-1185">Reference proteome</keyword>
<reference evidence="1 2" key="1">
    <citation type="submission" date="2018-06" db="EMBL/GenBank/DDBJ databases">
        <title>Genomic Encyclopedia of Archaeal and Bacterial Type Strains, Phase II (KMG-II): from individual species to whole genera.</title>
        <authorList>
            <person name="Goeker M."/>
        </authorList>
    </citation>
    <scope>NUCLEOTIDE SEQUENCE [LARGE SCALE GENOMIC DNA]</scope>
    <source>
        <strain evidence="1 2">DSM 6779</strain>
    </source>
</reference>
<organism evidence="1 2">
    <name type="scientific">Breznakibacter xylanolyticus</name>
    <dbReference type="NCBI Taxonomy" id="990"/>
    <lineage>
        <taxon>Bacteria</taxon>
        <taxon>Pseudomonadati</taxon>
        <taxon>Bacteroidota</taxon>
        <taxon>Bacteroidia</taxon>
        <taxon>Marinilabiliales</taxon>
        <taxon>Marinilabiliaceae</taxon>
        <taxon>Breznakibacter</taxon>
    </lineage>
</organism>
<dbReference type="Proteomes" id="UP000249239">
    <property type="component" value="Unassembled WGS sequence"/>
</dbReference>
<sequence length="210" mass="23896">MKNICLAFILLFPLFSGVMNGQKSDKLSHLRTQKKIVTCDKATAPYYAIQILALQLPPQEPEFFNHIDAAREFACADGFVRYVVGEYQTFKAAAEQLANVKGLGYADAFVVNTSKYQLAEGQFSSSQNIKIDPNKNYLVQLSAFRFPVYLTHFENIDGILEFYMKDKIYRYCVGQYPGTTVLDELARVKSLGYKGAFVVEWDKYAPYQIE</sequence>
<gene>
    <name evidence="1" type="ORF">LX69_02732</name>
</gene>
<dbReference type="EMBL" id="QKZK01000027">
    <property type="protein sequence ID" value="PZX13069.1"/>
    <property type="molecule type" value="Genomic_DNA"/>
</dbReference>
<comment type="caution">
    <text evidence="1">The sequence shown here is derived from an EMBL/GenBank/DDBJ whole genome shotgun (WGS) entry which is preliminary data.</text>
</comment>
<evidence type="ECO:0000313" key="2">
    <source>
        <dbReference type="Proteomes" id="UP000249239"/>
    </source>
</evidence>
<evidence type="ECO:0000313" key="1">
    <source>
        <dbReference type="EMBL" id="PZX13069.1"/>
    </source>
</evidence>
<name>A0A2W7PUC1_9BACT</name>
<dbReference type="AlphaFoldDB" id="A0A2W7PUC1"/>
<accession>A0A2W7PUC1</accession>
<evidence type="ECO:0008006" key="3">
    <source>
        <dbReference type="Google" id="ProtNLM"/>
    </source>
</evidence>